<dbReference type="STRING" id="656179.AB870_11335"/>
<dbReference type="PATRIC" id="fig|656179.3.peg.2407"/>
<evidence type="ECO:0000313" key="3">
    <source>
        <dbReference type="Proteomes" id="UP000035651"/>
    </source>
</evidence>
<feature type="domain" description="Haemin-degrading HemS/ChuX" evidence="1">
    <location>
        <begin position="33"/>
        <end position="160"/>
    </location>
</feature>
<evidence type="ECO:0000313" key="2">
    <source>
        <dbReference type="EMBL" id="AKM32757.1"/>
    </source>
</evidence>
<dbReference type="CDD" id="cd16831">
    <property type="entry name" value="HemS-like_C"/>
    <property type="match status" value="1"/>
</dbReference>
<keyword evidence="3" id="KW-1185">Reference proteome</keyword>
<organism evidence="2 3">
    <name type="scientific">Pandoraea faecigallinarum</name>
    <dbReference type="NCBI Taxonomy" id="656179"/>
    <lineage>
        <taxon>Bacteria</taxon>
        <taxon>Pseudomonadati</taxon>
        <taxon>Pseudomonadota</taxon>
        <taxon>Betaproteobacteria</taxon>
        <taxon>Burkholderiales</taxon>
        <taxon>Burkholderiaceae</taxon>
        <taxon>Pandoraea</taxon>
    </lineage>
</organism>
<dbReference type="Pfam" id="PF05171">
    <property type="entry name" value="HemS"/>
    <property type="match status" value="2"/>
</dbReference>
<protein>
    <submittedName>
        <fullName evidence="2">Heme ABC transporter</fullName>
    </submittedName>
</protein>
<dbReference type="SUPFAM" id="SSF144064">
    <property type="entry name" value="Heme iron utilization protein-like"/>
    <property type="match status" value="1"/>
</dbReference>
<dbReference type="RefSeq" id="WP_064674895.1">
    <property type="nucleotide sequence ID" value="NZ_CP011807.3"/>
</dbReference>
<dbReference type="KEGG" id="pfg:AB870_11335"/>
<dbReference type="EMBL" id="CP011807">
    <property type="protein sequence ID" value="AKM32757.1"/>
    <property type="molecule type" value="Genomic_DNA"/>
</dbReference>
<dbReference type="InterPro" id="IPR053733">
    <property type="entry name" value="Heme_Transport_Util_sf"/>
</dbReference>
<dbReference type="GO" id="GO:0006826">
    <property type="term" value="P:iron ion transport"/>
    <property type="evidence" value="ECO:0007669"/>
    <property type="project" value="InterPro"/>
</dbReference>
<name>A0A0H3WYF7_9BURK</name>
<gene>
    <name evidence="2" type="ORF">AB870_11335</name>
</gene>
<feature type="domain" description="Haemin-degrading HemS/ChuX" evidence="1">
    <location>
        <begin position="212"/>
        <end position="340"/>
    </location>
</feature>
<proteinExistence type="predicted"/>
<accession>A0A0H3WYF7</accession>
<dbReference type="Gene3D" id="3.40.1570.10">
    <property type="entry name" value="HemS/ChuS/ChuX like domains"/>
    <property type="match status" value="2"/>
</dbReference>
<dbReference type="AlphaFoldDB" id="A0A0H3WYF7"/>
<dbReference type="Proteomes" id="UP000035651">
    <property type="component" value="Chromosome"/>
</dbReference>
<dbReference type="InterPro" id="IPR007845">
    <property type="entry name" value="HemS/ChuX_dom"/>
</dbReference>
<evidence type="ECO:0000259" key="1">
    <source>
        <dbReference type="Pfam" id="PF05171"/>
    </source>
</evidence>
<sequence>MPALADVNRLRSEFQRVKAEQNLRDRDAAAALGVSEGETVAAFVGEHVVRLRPDFVEIVEAFPALGRVMALTRNNAAVHEKDGRYEKLSHQGTIGLGLGKDLDLRIFYHQWAYGYAVETPTENGPRRSLQFFDKAGTAVHKMFLRDHSDVAAYDALVARFRADDQTPGQRVVPTDAPKAETPDTDIDAAAFQRDWLAMTDTHQFFDMLRRHGVSRSQALRLAPEGHAKQVAATSVRALLEDAAGTELPIMVFVGNAGMIQIHTGPVRNIKVMGPWVNVLDPGFNLHLREDLVDTAWIVRKPTADGIVSSLELLDAAGMVIAMFFGERKPGQAEREDWRAALVRVEGSHGDVEASA</sequence>
<reference evidence="2" key="1">
    <citation type="submission" date="2016-06" db="EMBL/GenBank/DDBJ databases">
        <title>Complete Genome Sequence of Pandoraea faecigallinarum DSM-23572.</title>
        <authorList>
            <person name="Yong D."/>
            <person name="Ee R."/>
            <person name="Lim Y.-L."/>
            <person name="Yin W.-F."/>
            <person name="Chan K.-G."/>
        </authorList>
    </citation>
    <scope>NUCLEOTIDE SEQUENCE</scope>
    <source>
        <strain evidence="2">DSM 23572</strain>
    </source>
</reference>
<dbReference type="OrthoDB" id="316630at2"/>
<dbReference type="CDD" id="cd16830">
    <property type="entry name" value="HemS-like_N"/>
    <property type="match status" value="1"/>
</dbReference>